<feature type="domain" description="YqcC-like" evidence="1">
    <location>
        <begin position="17"/>
        <end position="115"/>
    </location>
</feature>
<dbReference type="SUPFAM" id="SSF158452">
    <property type="entry name" value="YqcC-like"/>
    <property type="match status" value="1"/>
</dbReference>
<organism evidence="2">
    <name type="scientific">hydrothermal vent metagenome</name>
    <dbReference type="NCBI Taxonomy" id="652676"/>
    <lineage>
        <taxon>unclassified sequences</taxon>
        <taxon>metagenomes</taxon>
        <taxon>ecological metagenomes</taxon>
    </lineage>
</organism>
<protein>
    <recommendedName>
        <fullName evidence="1">YqcC-like domain-containing protein</fullName>
    </recommendedName>
</protein>
<dbReference type="Pfam" id="PF04287">
    <property type="entry name" value="DUF446"/>
    <property type="match status" value="1"/>
</dbReference>
<dbReference type="AlphaFoldDB" id="A0A3B1B3Z0"/>
<dbReference type="InterPro" id="IPR036814">
    <property type="entry name" value="YqcC-like_sf"/>
</dbReference>
<reference evidence="2" key="1">
    <citation type="submission" date="2018-06" db="EMBL/GenBank/DDBJ databases">
        <authorList>
            <person name="Zhirakovskaya E."/>
        </authorList>
    </citation>
    <scope>NUCLEOTIDE SEQUENCE</scope>
</reference>
<dbReference type="EMBL" id="UOFS01000046">
    <property type="protein sequence ID" value="VAX00985.1"/>
    <property type="molecule type" value="Genomic_DNA"/>
</dbReference>
<accession>A0A3B1B3Z0</accession>
<name>A0A3B1B3Z0_9ZZZZ</name>
<gene>
    <name evidence="2" type="ORF">MNBD_GAMMA22-991</name>
</gene>
<proteinExistence type="predicted"/>
<evidence type="ECO:0000259" key="1">
    <source>
        <dbReference type="Pfam" id="PF04287"/>
    </source>
</evidence>
<evidence type="ECO:0000313" key="2">
    <source>
        <dbReference type="EMBL" id="VAX00985.1"/>
    </source>
</evidence>
<sequence length="122" mass="14404">MKKIKIIQKKPNKYQVVLQKISSIESEMKRINYWSHTPPDLLADVKSGKIKSYLDAPSFELWLQCIFIPNVIDRAQEQDFPDVSHVGFMALRYYNNESIIEDAQPLLKMLLEFDRIIEEKLF</sequence>
<dbReference type="Gene3D" id="1.20.1440.40">
    <property type="entry name" value="YqcC-like"/>
    <property type="match status" value="1"/>
</dbReference>
<dbReference type="InterPro" id="IPR023376">
    <property type="entry name" value="YqcC-like_dom"/>
</dbReference>